<keyword evidence="3" id="KW-0328">Glycosyltransferase</keyword>
<evidence type="ECO:0000256" key="1">
    <source>
        <dbReference type="ARBA" id="ARBA00004776"/>
    </source>
</evidence>
<organism evidence="7 8">
    <name type="scientific">Paeniglutamicibacter sulfureus</name>
    <dbReference type="NCBI Taxonomy" id="43666"/>
    <lineage>
        <taxon>Bacteria</taxon>
        <taxon>Bacillati</taxon>
        <taxon>Actinomycetota</taxon>
        <taxon>Actinomycetes</taxon>
        <taxon>Micrococcales</taxon>
        <taxon>Micrococcaceae</taxon>
        <taxon>Paeniglutamicibacter</taxon>
    </lineage>
</organism>
<dbReference type="PANTHER" id="PTHR43179:SF12">
    <property type="entry name" value="GALACTOFURANOSYLTRANSFERASE GLFT2"/>
    <property type="match status" value="1"/>
</dbReference>
<feature type="domain" description="Galactosyltransferase C-terminal" evidence="6">
    <location>
        <begin position="159"/>
        <end position="209"/>
    </location>
</feature>
<keyword evidence="4" id="KW-0808">Transferase</keyword>
<dbReference type="Pfam" id="PF02709">
    <property type="entry name" value="Glyco_transf_7C"/>
    <property type="match status" value="1"/>
</dbReference>
<evidence type="ECO:0000259" key="6">
    <source>
        <dbReference type="Pfam" id="PF02709"/>
    </source>
</evidence>
<evidence type="ECO:0000256" key="2">
    <source>
        <dbReference type="ARBA" id="ARBA00006739"/>
    </source>
</evidence>
<keyword evidence="8" id="KW-1185">Reference proteome</keyword>
<comment type="caution">
    <text evidence="7">The sequence shown here is derived from an EMBL/GenBank/DDBJ whole genome shotgun (WGS) entry which is preliminary data.</text>
</comment>
<evidence type="ECO:0000313" key="8">
    <source>
        <dbReference type="Proteomes" id="UP001183817"/>
    </source>
</evidence>
<protein>
    <recommendedName>
        <fullName evidence="9">Glycosyltransferase</fullName>
    </recommendedName>
</protein>
<feature type="domain" description="Glycosyltransferase 2-like" evidence="5">
    <location>
        <begin position="7"/>
        <end position="115"/>
    </location>
</feature>
<dbReference type="Proteomes" id="UP001183817">
    <property type="component" value="Unassembled WGS sequence"/>
</dbReference>
<dbReference type="InterPro" id="IPR001173">
    <property type="entry name" value="Glyco_trans_2-like"/>
</dbReference>
<accession>A0ABU2BNN0</accession>
<dbReference type="Gene3D" id="3.90.550.10">
    <property type="entry name" value="Spore Coat Polysaccharide Biosynthesis Protein SpsA, Chain A"/>
    <property type="match status" value="1"/>
</dbReference>
<evidence type="ECO:0000256" key="3">
    <source>
        <dbReference type="ARBA" id="ARBA00022676"/>
    </source>
</evidence>
<dbReference type="InterPro" id="IPR029044">
    <property type="entry name" value="Nucleotide-diphossugar_trans"/>
</dbReference>
<name>A0ABU2BNN0_9MICC</name>
<dbReference type="Pfam" id="PF00535">
    <property type="entry name" value="Glycos_transf_2"/>
    <property type="match status" value="1"/>
</dbReference>
<dbReference type="EMBL" id="JAVDYI010000001">
    <property type="protein sequence ID" value="MDR7360260.1"/>
    <property type="molecule type" value="Genomic_DNA"/>
</dbReference>
<evidence type="ECO:0000259" key="5">
    <source>
        <dbReference type="Pfam" id="PF00535"/>
    </source>
</evidence>
<reference evidence="7 8" key="1">
    <citation type="submission" date="2023-07" db="EMBL/GenBank/DDBJ databases">
        <title>Sequencing the genomes of 1000 actinobacteria strains.</title>
        <authorList>
            <person name="Klenk H.-P."/>
        </authorList>
    </citation>
    <scope>NUCLEOTIDE SEQUENCE [LARGE SCALE GENOMIC DNA]</scope>
    <source>
        <strain evidence="7 8">DSM 20167</strain>
    </source>
</reference>
<evidence type="ECO:0008006" key="9">
    <source>
        <dbReference type="Google" id="ProtNLM"/>
    </source>
</evidence>
<evidence type="ECO:0000256" key="4">
    <source>
        <dbReference type="ARBA" id="ARBA00022679"/>
    </source>
</evidence>
<dbReference type="SUPFAM" id="SSF53448">
    <property type="entry name" value="Nucleotide-diphospho-sugar transferases"/>
    <property type="match status" value="1"/>
</dbReference>
<comment type="similarity">
    <text evidence="2">Belongs to the glycosyltransferase 2 family.</text>
</comment>
<comment type="pathway">
    <text evidence="1">Cell wall biogenesis; cell wall polysaccharide biosynthesis.</text>
</comment>
<dbReference type="RefSeq" id="WP_310293064.1">
    <property type="nucleotide sequence ID" value="NZ_BAAAWO010000001.1"/>
</dbReference>
<gene>
    <name evidence="7" type="ORF">J2S64_003951</name>
</gene>
<proteinExistence type="inferred from homology"/>
<dbReference type="PANTHER" id="PTHR43179">
    <property type="entry name" value="RHAMNOSYLTRANSFERASE WBBL"/>
    <property type="match status" value="1"/>
</dbReference>
<evidence type="ECO:0000313" key="7">
    <source>
        <dbReference type="EMBL" id="MDR7360260.1"/>
    </source>
</evidence>
<dbReference type="InterPro" id="IPR027791">
    <property type="entry name" value="Galactosyl_T_C"/>
</dbReference>
<sequence>MEARNFSVLVIAHGRAGHLRNLLAGVERSAELPCEVVLVYMDEPVPEPVSCIVPLRIHHVTSRPGESGLPLARARNTAASAADSPNLVFLDVDCIPSDTLFTALLDAIEGEPVLAMAEPRYLPAPLQAGFGIDDAALLGASVPHHARANLAGGGERSRHEMFWSLGFAIKAGIFFRMGGFDEGFTGYGAEDTDFAFRARKQEIPMCFVAEPLFHQHHGVHKPPLNHFEAIIANARNFHGRWGTWPMEGWLGAFAEMGLIRWDPEGSRIDVMRKPGAAEVEATRSNDPY</sequence>